<proteinExistence type="predicted"/>
<evidence type="ECO:0000313" key="1">
    <source>
        <dbReference type="EMBL" id="KKM71651.1"/>
    </source>
</evidence>
<organism evidence="1">
    <name type="scientific">marine sediment metagenome</name>
    <dbReference type="NCBI Taxonomy" id="412755"/>
    <lineage>
        <taxon>unclassified sequences</taxon>
        <taxon>metagenomes</taxon>
        <taxon>ecological metagenomes</taxon>
    </lineage>
</organism>
<comment type="caution">
    <text evidence="1">The sequence shown here is derived from an EMBL/GenBank/DDBJ whole genome shotgun (WGS) entry which is preliminary data.</text>
</comment>
<sequence>MSWDGKKIWLIHAVEEGLMRGQFKNLEEAELSAERLASEQKATYLVFESVSGFKLKENTERITFKK</sequence>
<reference evidence="1" key="1">
    <citation type="journal article" date="2015" name="Nature">
        <title>Complex archaea that bridge the gap between prokaryotes and eukaryotes.</title>
        <authorList>
            <person name="Spang A."/>
            <person name="Saw J.H."/>
            <person name="Jorgensen S.L."/>
            <person name="Zaremba-Niedzwiedzka K."/>
            <person name="Martijn J."/>
            <person name="Lind A.E."/>
            <person name="van Eijk R."/>
            <person name="Schleper C."/>
            <person name="Guy L."/>
            <person name="Ettema T.J."/>
        </authorList>
    </citation>
    <scope>NUCLEOTIDE SEQUENCE</scope>
</reference>
<dbReference type="AlphaFoldDB" id="A0A0F9KAF8"/>
<protein>
    <submittedName>
        <fullName evidence="1">Uncharacterized protein</fullName>
    </submittedName>
</protein>
<gene>
    <name evidence="1" type="ORF">LCGC14_1428500</name>
</gene>
<dbReference type="EMBL" id="LAZR01009598">
    <property type="protein sequence ID" value="KKM71651.1"/>
    <property type="molecule type" value="Genomic_DNA"/>
</dbReference>
<accession>A0A0F9KAF8</accession>
<name>A0A0F9KAF8_9ZZZZ</name>